<dbReference type="InterPro" id="IPR004156">
    <property type="entry name" value="OATP"/>
</dbReference>
<keyword evidence="1" id="KW-1015">Disulfide bond</keyword>
<name>A0A9J6GFI1_HAELO</name>
<evidence type="ECO:0000313" key="4">
    <source>
        <dbReference type="Proteomes" id="UP000821853"/>
    </source>
</evidence>
<keyword evidence="2" id="KW-0406">Ion transport</keyword>
<dbReference type="OrthoDB" id="5062115at2759"/>
<comment type="similarity">
    <text evidence="2">Belongs to the organo anion transporter (TC 2.A.60) family.</text>
</comment>
<feature type="transmembrane region" description="Helical" evidence="2">
    <location>
        <begin position="218"/>
        <end position="240"/>
    </location>
</feature>
<dbReference type="SUPFAM" id="SSF103473">
    <property type="entry name" value="MFS general substrate transporter"/>
    <property type="match status" value="1"/>
</dbReference>
<dbReference type="NCBIfam" id="TIGR00805">
    <property type="entry name" value="oat"/>
    <property type="match status" value="1"/>
</dbReference>
<dbReference type="Gene3D" id="1.20.1250.20">
    <property type="entry name" value="MFS general substrate transporter like domains"/>
    <property type="match status" value="1"/>
</dbReference>
<accession>A0A9J6GFI1</accession>
<feature type="transmembrane region" description="Helical" evidence="2">
    <location>
        <begin position="136"/>
        <end position="160"/>
    </location>
</feature>
<keyword evidence="2" id="KW-1133">Transmembrane helix</keyword>
<comment type="subcellular location">
    <subcellularLocation>
        <location evidence="2">Cell membrane</location>
        <topology evidence="2">Multi-pass membrane protein</topology>
    </subcellularLocation>
</comment>
<gene>
    <name evidence="3" type="ORF">HPB48_003487</name>
</gene>
<dbReference type="EMBL" id="JABSTR010000006">
    <property type="protein sequence ID" value="KAH9373535.1"/>
    <property type="molecule type" value="Genomic_DNA"/>
</dbReference>
<dbReference type="GO" id="GO:0015347">
    <property type="term" value="F:sodium-independent organic anion transmembrane transporter activity"/>
    <property type="evidence" value="ECO:0007669"/>
    <property type="project" value="TreeGrafter"/>
</dbReference>
<dbReference type="InterPro" id="IPR036259">
    <property type="entry name" value="MFS_trans_sf"/>
</dbReference>
<dbReference type="OMA" id="LADSSYM"/>
<dbReference type="GO" id="GO:0006811">
    <property type="term" value="P:monoatomic ion transport"/>
    <property type="evidence" value="ECO:0007669"/>
    <property type="project" value="UniProtKB-KW"/>
</dbReference>
<feature type="transmembrane region" description="Helical" evidence="2">
    <location>
        <begin position="363"/>
        <end position="382"/>
    </location>
</feature>
<keyword evidence="2" id="KW-0812">Transmembrane</keyword>
<feature type="transmembrane region" description="Helical" evidence="2">
    <location>
        <begin position="77"/>
        <end position="98"/>
    </location>
</feature>
<evidence type="ECO:0000256" key="2">
    <source>
        <dbReference type="RuleBase" id="RU362056"/>
    </source>
</evidence>
<dbReference type="Proteomes" id="UP000821853">
    <property type="component" value="Chromosome 4"/>
</dbReference>
<dbReference type="Pfam" id="PF03137">
    <property type="entry name" value="OATP"/>
    <property type="match status" value="1"/>
</dbReference>
<dbReference type="VEuPathDB" id="VectorBase:HLOH_045753"/>
<organism evidence="3 4">
    <name type="scientific">Haemaphysalis longicornis</name>
    <name type="common">Bush tick</name>
    <dbReference type="NCBI Taxonomy" id="44386"/>
    <lineage>
        <taxon>Eukaryota</taxon>
        <taxon>Metazoa</taxon>
        <taxon>Ecdysozoa</taxon>
        <taxon>Arthropoda</taxon>
        <taxon>Chelicerata</taxon>
        <taxon>Arachnida</taxon>
        <taxon>Acari</taxon>
        <taxon>Parasitiformes</taxon>
        <taxon>Ixodida</taxon>
        <taxon>Ixodoidea</taxon>
        <taxon>Ixodidae</taxon>
        <taxon>Haemaphysalinae</taxon>
        <taxon>Haemaphysalis</taxon>
    </lineage>
</organism>
<dbReference type="AlphaFoldDB" id="A0A9J6GFI1"/>
<evidence type="ECO:0000313" key="3">
    <source>
        <dbReference type="EMBL" id="KAH9373535.1"/>
    </source>
</evidence>
<keyword evidence="2" id="KW-0472">Membrane</keyword>
<sequence length="398" mass="43301">MQRFATPQWVLLCFSTAAFIQGMLISGYVNVSLPTLERRFNLRSFESGMIVTFFNVGSLILMAPVTFFGGEMHKPRLMAIGAACMGVGSFIFSIPHFIAPQYRFSVEAIDLCPHSATAENTADSEQHTEALRMYRFVFMFANLIHGSSTIPFYTLSVAYLDDNLSASMSPRYIGIYHMASILGPAFGFISGGMLLNIYTDISVDPKSIGLTPSSNVWIGAWWIGFIIAGCLALLVSLPIFGFPKALPGAAALQAQKPIEVHRRSLSAEADHEIEPKLSHMPRAVCDLVRNPTFLFMSLAATLETMIGSGYSNFGTKLFESQFGMTAAAAATLIGMIAVPSASLGCVLGGYVVSKLQLSCANTIRFCVAVSLFTWFAFLSLLVSCPDMKFEGIDIQNKL</sequence>
<feature type="transmembrane region" description="Helical" evidence="2">
    <location>
        <begin position="322"/>
        <end position="351"/>
    </location>
</feature>
<feature type="transmembrane region" description="Helical" evidence="2">
    <location>
        <begin position="292"/>
        <end position="310"/>
    </location>
</feature>
<feature type="transmembrane region" description="Helical" evidence="2">
    <location>
        <begin position="172"/>
        <end position="198"/>
    </location>
</feature>
<feature type="transmembrane region" description="Helical" evidence="2">
    <location>
        <begin position="49"/>
        <end position="70"/>
    </location>
</feature>
<keyword evidence="4" id="KW-1185">Reference proteome</keyword>
<proteinExistence type="inferred from homology"/>
<comment type="caution">
    <text evidence="2">Lacks conserved residue(s) required for the propagation of feature annotation.</text>
</comment>
<dbReference type="GO" id="GO:0043252">
    <property type="term" value="P:sodium-independent organic anion transport"/>
    <property type="evidence" value="ECO:0007669"/>
    <property type="project" value="TreeGrafter"/>
</dbReference>
<keyword evidence="2" id="KW-0813">Transport</keyword>
<dbReference type="PANTHER" id="PTHR11388">
    <property type="entry name" value="ORGANIC ANION TRANSPORTER"/>
    <property type="match status" value="1"/>
</dbReference>
<evidence type="ECO:0000256" key="1">
    <source>
        <dbReference type="ARBA" id="ARBA00023157"/>
    </source>
</evidence>
<feature type="transmembrane region" description="Helical" evidence="2">
    <location>
        <begin position="9"/>
        <end position="29"/>
    </location>
</feature>
<dbReference type="PANTHER" id="PTHR11388:SF100">
    <property type="entry name" value="SOLUTE CARRIER ORGANIC ANION TRANSPORTER FAMILY MEMBER 4A1"/>
    <property type="match status" value="1"/>
</dbReference>
<comment type="caution">
    <text evidence="3">The sequence shown here is derived from an EMBL/GenBank/DDBJ whole genome shotgun (WGS) entry which is preliminary data.</text>
</comment>
<reference evidence="3 4" key="1">
    <citation type="journal article" date="2020" name="Cell">
        <title>Large-Scale Comparative Analyses of Tick Genomes Elucidate Their Genetic Diversity and Vector Capacities.</title>
        <authorList>
            <consortium name="Tick Genome and Microbiome Consortium (TIGMIC)"/>
            <person name="Jia N."/>
            <person name="Wang J."/>
            <person name="Shi W."/>
            <person name="Du L."/>
            <person name="Sun Y."/>
            <person name="Zhan W."/>
            <person name="Jiang J.F."/>
            <person name="Wang Q."/>
            <person name="Zhang B."/>
            <person name="Ji P."/>
            <person name="Bell-Sakyi L."/>
            <person name="Cui X.M."/>
            <person name="Yuan T.T."/>
            <person name="Jiang B.G."/>
            <person name="Yang W.F."/>
            <person name="Lam T.T."/>
            <person name="Chang Q.C."/>
            <person name="Ding S.J."/>
            <person name="Wang X.J."/>
            <person name="Zhu J.G."/>
            <person name="Ruan X.D."/>
            <person name="Zhao L."/>
            <person name="Wei J.T."/>
            <person name="Ye R.Z."/>
            <person name="Que T.C."/>
            <person name="Du C.H."/>
            <person name="Zhou Y.H."/>
            <person name="Cheng J.X."/>
            <person name="Dai P.F."/>
            <person name="Guo W.B."/>
            <person name="Han X.H."/>
            <person name="Huang E.J."/>
            <person name="Li L.F."/>
            <person name="Wei W."/>
            <person name="Gao Y.C."/>
            <person name="Liu J.Z."/>
            <person name="Shao H.Z."/>
            <person name="Wang X."/>
            <person name="Wang C.C."/>
            <person name="Yang T.C."/>
            <person name="Huo Q.B."/>
            <person name="Li W."/>
            <person name="Chen H.Y."/>
            <person name="Chen S.E."/>
            <person name="Zhou L.G."/>
            <person name="Ni X.B."/>
            <person name="Tian J.H."/>
            <person name="Sheng Y."/>
            <person name="Liu T."/>
            <person name="Pan Y.S."/>
            <person name="Xia L.Y."/>
            <person name="Li J."/>
            <person name="Zhao F."/>
            <person name="Cao W.C."/>
        </authorList>
    </citation>
    <scope>NUCLEOTIDE SEQUENCE [LARGE SCALE GENOMIC DNA]</scope>
    <source>
        <strain evidence="3">HaeL-2018</strain>
    </source>
</reference>
<protein>
    <recommendedName>
        <fullName evidence="2">Solute carrier organic anion transporter family member</fullName>
    </recommendedName>
</protein>
<dbReference type="GO" id="GO:0016323">
    <property type="term" value="C:basolateral plasma membrane"/>
    <property type="evidence" value="ECO:0007669"/>
    <property type="project" value="TreeGrafter"/>
</dbReference>